<organism evidence="2 3">
    <name type="scientific">Hyella patelloides LEGE 07179</name>
    <dbReference type="NCBI Taxonomy" id="945734"/>
    <lineage>
        <taxon>Bacteria</taxon>
        <taxon>Bacillati</taxon>
        <taxon>Cyanobacteriota</taxon>
        <taxon>Cyanophyceae</taxon>
        <taxon>Pleurocapsales</taxon>
        <taxon>Hyellaceae</taxon>
        <taxon>Hyella</taxon>
    </lineage>
</organism>
<reference evidence="2 3" key="1">
    <citation type="submission" date="2019-01" db="EMBL/GenBank/DDBJ databases">
        <authorList>
            <person name="Brito A."/>
        </authorList>
    </citation>
    <scope>NUCLEOTIDE SEQUENCE [LARGE SCALE GENOMIC DNA]</scope>
    <source>
        <strain evidence="2">1</strain>
    </source>
</reference>
<gene>
    <name evidence="2" type="ORF">H1P_30025</name>
</gene>
<name>A0A563VU89_9CYAN</name>
<accession>A0A563VU89</accession>
<protein>
    <submittedName>
        <fullName evidence="2">Uncharacterized protein</fullName>
    </submittedName>
</protein>
<dbReference type="EMBL" id="CAACVJ010000223">
    <property type="protein sequence ID" value="VEP14949.1"/>
    <property type="molecule type" value="Genomic_DNA"/>
</dbReference>
<sequence>MWLNEQSKNQEKLMPLIAVVKLLNKNYADPYFCVAGDRYCDLIFESWHGIVLLVWFLYSSFQINYNYWLLIIGY</sequence>
<keyword evidence="1" id="KW-1133">Transmembrane helix</keyword>
<evidence type="ECO:0000313" key="3">
    <source>
        <dbReference type="Proteomes" id="UP000320055"/>
    </source>
</evidence>
<keyword evidence="1" id="KW-0812">Transmembrane</keyword>
<feature type="transmembrane region" description="Helical" evidence="1">
    <location>
        <begin position="47"/>
        <end position="70"/>
    </location>
</feature>
<evidence type="ECO:0000313" key="2">
    <source>
        <dbReference type="EMBL" id="VEP14949.1"/>
    </source>
</evidence>
<evidence type="ECO:0000256" key="1">
    <source>
        <dbReference type="SAM" id="Phobius"/>
    </source>
</evidence>
<proteinExistence type="predicted"/>
<keyword evidence="1" id="KW-0472">Membrane</keyword>
<keyword evidence="3" id="KW-1185">Reference proteome</keyword>
<dbReference type="Proteomes" id="UP000320055">
    <property type="component" value="Unassembled WGS sequence"/>
</dbReference>
<dbReference type="AlphaFoldDB" id="A0A563VU89"/>